<organism evidence="1 2">
    <name type="scientific">Trichomalopsis sarcophagae</name>
    <dbReference type="NCBI Taxonomy" id="543379"/>
    <lineage>
        <taxon>Eukaryota</taxon>
        <taxon>Metazoa</taxon>
        <taxon>Ecdysozoa</taxon>
        <taxon>Arthropoda</taxon>
        <taxon>Hexapoda</taxon>
        <taxon>Insecta</taxon>
        <taxon>Pterygota</taxon>
        <taxon>Neoptera</taxon>
        <taxon>Endopterygota</taxon>
        <taxon>Hymenoptera</taxon>
        <taxon>Apocrita</taxon>
        <taxon>Proctotrupomorpha</taxon>
        <taxon>Chalcidoidea</taxon>
        <taxon>Pteromalidae</taxon>
        <taxon>Pteromalinae</taxon>
        <taxon>Trichomalopsis</taxon>
    </lineage>
</organism>
<name>A0A232EIU2_9HYME</name>
<accession>A0A232EIU2</accession>
<evidence type="ECO:0000313" key="2">
    <source>
        <dbReference type="Proteomes" id="UP000215335"/>
    </source>
</evidence>
<reference evidence="1 2" key="1">
    <citation type="journal article" date="2017" name="Curr. Biol.">
        <title>The Evolution of Venom by Co-option of Single-Copy Genes.</title>
        <authorList>
            <person name="Martinson E.O."/>
            <person name="Mrinalini"/>
            <person name="Kelkar Y.D."/>
            <person name="Chang C.H."/>
            <person name="Werren J.H."/>
        </authorList>
    </citation>
    <scope>NUCLEOTIDE SEQUENCE [LARGE SCALE GENOMIC DNA]</scope>
    <source>
        <strain evidence="1 2">Alberta</strain>
        <tissue evidence="1">Whole body</tissue>
    </source>
</reference>
<comment type="caution">
    <text evidence="1">The sequence shown here is derived from an EMBL/GenBank/DDBJ whole genome shotgun (WGS) entry which is preliminary data.</text>
</comment>
<keyword evidence="2" id="KW-1185">Reference proteome</keyword>
<protein>
    <submittedName>
        <fullName evidence="1">Uncharacterized protein</fullName>
    </submittedName>
</protein>
<sequence length="74" mass="8793">MVLYYTEHLAPEHIEGAKRRVKLNHLSQEFPQTAKVRKSRLFLTKVVLIGTVRLAHERSEYDKRGAKKYYISHR</sequence>
<dbReference type="Proteomes" id="UP000215335">
    <property type="component" value="Unassembled WGS sequence"/>
</dbReference>
<dbReference type="EMBL" id="NNAY01004157">
    <property type="protein sequence ID" value="OXU18273.1"/>
    <property type="molecule type" value="Genomic_DNA"/>
</dbReference>
<gene>
    <name evidence="1" type="ORF">TSAR_009031</name>
</gene>
<proteinExistence type="predicted"/>
<evidence type="ECO:0000313" key="1">
    <source>
        <dbReference type="EMBL" id="OXU18273.1"/>
    </source>
</evidence>
<dbReference type="AlphaFoldDB" id="A0A232EIU2"/>